<evidence type="ECO:0000256" key="1">
    <source>
        <dbReference type="ARBA" id="ARBA00001936"/>
    </source>
</evidence>
<keyword evidence="4 10" id="KW-0378">Hydrolase</keyword>
<keyword evidence="3" id="KW-0479">Metal-binding</keyword>
<dbReference type="NCBIfam" id="NF011442">
    <property type="entry name" value="PRK14869.1-4"/>
    <property type="match status" value="1"/>
</dbReference>
<dbReference type="RefSeq" id="WP_155164139.1">
    <property type="nucleotide sequence ID" value="NZ_DBFWIS010000027.1"/>
</dbReference>
<dbReference type="Pfam" id="PF01368">
    <property type="entry name" value="DHH"/>
    <property type="match status" value="1"/>
</dbReference>
<gene>
    <name evidence="10" type="ORF">GMD11_08710</name>
    <name evidence="11" type="ORF">GMD18_08365</name>
</gene>
<keyword evidence="5" id="KW-0464">Manganese</keyword>
<feature type="domain" description="CBS" evidence="9">
    <location>
        <begin position="251"/>
        <end position="307"/>
    </location>
</feature>
<dbReference type="InterPro" id="IPR046342">
    <property type="entry name" value="CBS_dom_sf"/>
</dbReference>
<evidence type="ECO:0000313" key="11">
    <source>
        <dbReference type="EMBL" id="MTU04408.1"/>
    </source>
</evidence>
<accession>A0A7X2XGL7</accession>
<dbReference type="PROSITE" id="PS51371">
    <property type="entry name" value="CBS"/>
    <property type="match status" value="2"/>
</dbReference>
<evidence type="ECO:0000256" key="2">
    <source>
        <dbReference type="ARBA" id="ARBA00012146"/>
    </source>
</evidence>
<dbReference type="InterPro" id="IPR010766">
    <property type="entry name" value="DRTGG"/>
</dbReference>
<evidence type="ECO:0000256" key="8">
    <source>
        <dbReference type="PROSITE-ProRule" id="PRU00703"/>
    </source>
</evidence>
<dbReference type="Proteomes" id="UP000443070">
    <property type="component" value="Unassembled WGS sequence"/>
</dbReference>
<dbReference type="InterPro" id="IPR001667">
    <property type="entry name" value="DDH_dom"/>
</dbReference>
<dbReference type="Gene3D" id="3.40.1390.20">
    <property type="entry name" value="HprK N-terminal domain-like"/>
    <property type="match status" value="1"/>
</dbReference>
<evidence type="ECO:0000256" key="4">
    <source>
        <dbReference type="ARBA" id="ARBA00022801"/>
    </source>
</evidence>
<feature type="domain" description="CBS" evidence="9">
    <location>
        <begin position="71"/>
        <end position="130"/>
    </location>
</feature>
<dbReference type="NCBIfam" id="NF011443">
    <property type="entry name" value="PRK14869.1-5"/>
    <property type="match status" value="1"/>
</dbReference>
<comment type="catalytic activity">
    <reaction evidence="7">
        <text>diphosphate + H2O = 2 phosphate + H(+)</text>
        <dbReference type="Rhea" id="RHEA:24576"/>
        <dbReference type="ChEBI" id="CHEBI:15377"/>
        <dbReference type="ChEBI" id="CHEBI:15378"/>
        <dbReference type="ChEBI" id="CHEBI:33019"/>
        <dbReference type="ChEBI" id="CHEBI:43474"/>
        <dbReference type="EC" id="3.6.1.1"/>
    </reaction>
</comment>
<comment type="cofactor">
    <cofactor evidence="1">
        <name>Mn(2+)</name>
        <dbReference type="ChEBI" id="CHEBI:29035"/>
    </cofactor>
</comment>
<reference evidence="12 13" key="1">
    <citation type="journal article" date="2019" name="Nat. Med.">
        <title>A library of human gut bacterial isolates paired with longitudinal multiomics data enables mechanistic microbiome research.</title>
        <authorList>
            <person name="Poyet M."/>
            <person name="Groussin M."/>
            <person name="Gibbons S.M."/>
            <person name="Avila-Pacheco J."/>
            <person name="Jiang X."/>
            <person name="Kearney S.M."/>
            <person name="Perrotta A.R."/>
            <person name="Berdy B."/>
            <person name="Zhao S."/>
            <person name="Lieberman T.D."/>
            <person name="Swanson P.K."/>
            <person name="Smith M."/>
            <person name="Roesemann S."/>
            <person name="Alexander J.E."/>
            <person name="Rich S.A."/>
            <person name="Livny J."/>
            <person name="Vlamakis H."/>
            <person name="Clish C."/>
            <person name="Bullock K."/>
            <person name="Deik A."/>
            <person name="Scott J."/>
            <person name="Pierce K.A."/>
            <person name="Xavier R.J."/>
            <person name="Alm E.J."/>
        </authorList>
    </citation>
    <scope>NUCLEOTIDE SEQUENCE [LARGE SCALE GENOMIC DNA]</scope>
    <source>
        <strain evidence="10 13">BIOML-A13</strain>
        <strain evidence="11 12">BIOML-A3</strain>
    </source>
</reference>
<evidence type="ECO:0000259" key="9">
    <source>
        <dbReference type="PROSITE" id="PS51371"/>
    </source>
</evidence>
<keyword evidence="8" id="KW-0129">CBS domain</keyword>
<dbReference type="Proteomes" id="UP000484547">
    <property type="component" value="Unassembled WGS sequence"/>
</dbReference>
<dbReference type="EMBL" id="WNBM01000006">
    <property type="protein sequence ID" value="MTT76344.1"/>
    <property type="molecule type" value="Genomic_DNA"/>
</dbReference>
<dbReference type="Pfam" id="PF00571">
    <property type="entry name" value="CBS"/>
    <property type="match status" value="2"/>
</dbReference>
<protein>
    <recommendedName>
        <fullName evidence="2">inorganic diphosphatase</fullName>
        <ecNumber evidence="2">3.6.1.1</ecNumber>
    </recommendedName>
    <alternativeName>
        <fullName evidence="6">Pyrophosphate phospho-hydrolase</fullName>
    </alternativeName>
</protein>
<evidence type="ECO:0000256" key="3">
    <source>
        <dbReference type="ARBA" id="ARBA00022723"/>
    </source>
</evidence>
<dbReference type="SMART" id="SM01131">
    <property type="entry name" value="DHHA2"/>
    <property type="match status" value="1"/>
</dbReference>
<comment type="caution">
    <text evidence="10">The sequence shown here is derived from an EMBL/GenBank/DDBJ whole genome shotgun (WGS) entry which is preliminary data.</text>
</comment>
<sequence length="545" mass="59990">MEKTVLVIGHRNPDTDSVCSAIAYAYLKQQLGLNAVPARAGKINPETQFVLEHFGVPVPKLVDDLYPRLSDIRLAQPPTVGPDASLRDVGRLFVEHEGLKSVPVLDQENNIVGIITVGDLAKRYYNELSIQDLDDGETDYRSIVHTLDGQLICGDLTHTFNGKIKIGASEPETLSTAIKNGDLVIIGDRVEAQLAVLEAGAAGLILTRDTEITPIVLQTALRYKAVVISTPYDTYTTARLINQSIQVRLVMTKNLVTLKTTDLLSDVREKMLAAKFVSYPVLERGKYVGMMDRGMMLVPDRQEVILVDHNERSQAVEGIEEAHLLEIIDHHRLGGLTTGAPIFIRQEPVGSTATIVANLTWHRGIELPPALAGILFAAIVSDTLYFRSPTATLFDQDTAKRLAEQAGIKDAEAFAMEVLRHGSAIGTMPVQDIVRNDIKEFDFGEHRITVSQINIMDRQQALERLGELQKALNEFRKQEGYDLSLLMVTDILGEATDLLAAGSPQTQLVHAFGEAAVEGCYHLPGVLSRKKQIIPPLTEAFRKQD</sequence>
<dbReference type="GO" id="GO:0005737">
    <property type="term" value="C:cytoplasm"/>
    <property type="evidence" value="ECO:0007669"/>
    <property type="project" value="InterPro"/>
</dbReference>
<dbReference type="SMART" id="SM00116">
    <property type="entry name" value="CBS"/>
    <property type="match status" value="2"/>
</dbReference>
<dbReference type="InterPro" id="IPR000644">
    <property type="entry name" value="CBS_dom"/>
</dbReference>
<dbReference type="InterPro" id="IPR038763">
    <property type="entry name" value="DHH_sf"/>
</dbReference>
<dbReference type="InterPro" id="IPR038222">
    <property type="entry name" value="DHHA2_dom_sf"/>
</dbReference>
<dbReference type="PANTHER" id="PTHR12112">
    <property type="entry name" value="BNIP - RELATED"/>
    <property type="match status" value="1"/>
</dbReference>
<keyword evidence="12" id="KW-1185">Reference proteome</keyword>
<dbReference type="SUPFAM" id="SSF54631">
    <property type="entry name" value="CBS-domain pair"/>
    <property type="match status" value="1"/>
</dbReference>
<evidence type="ECO:0000313" key="13">
    <source>
        <dbReference type="Proteomes" id="UP000484547"/>
    </source>
</evidence>
<evidence type="ECO:0000256" key="5">
    <source>
        <dbReference type="ARBA" id="ARBA00023211"/>
    </source>
</evidence>
<name>A0A7X2XGL7_9FIRM</name>
<proteinExistence type="predicted"/>
<evidence type="ECO:0000256" key="7">
    <source>
        <dbReference type="ARBA" id="ARBA00047820"/>
    </source>
</evidence>
<dbReference type="OrthoDB" id="9766150at2"/>
<dbReference type="Gene3D" id="3.10.310.20">
    <property type="entry name" value="DHHA2 domain"/>
    <property type="match status" value="1"/>
</dbReference>
<evidence type="ECO:0000313" key="10">
    <source>
        <dbReference type="EMBL" id="MTT76344.1"/>
    </source>
</evidence>
<evidence type="ECO:0000313" key="12">
    <source>
        <dbReference type="Proteomes" id="UP000443070"/>
    </source>
</evidence>
<dbReference type="EC" id="3.6.1.1" evidence="2"/>
<dbReference type="GO" id="GO:0046872">
    <property type="term" value="F:metal ion binding"/>
    <property type="evidence" value="ECO:0007669"/>
    <property type="project" value="UniProtKB-KW"/>
</dbReference>
<evidence type="ECO:0000256" key="6">
    <source>
        <dbReference type="ARBA" id="ARBA00032535"/>
    </source>
</evidence>
<dbReference type="Pfam" id="PF07085">
    <property type="entry name" value="DRTGG"/>
    <property type="match status" value="1"/>
</dbReference>
<dbReference type="SUPFAM" id="SSF75138">
    <property type="entry name" value="HprK N-terminal domain-like"/>
    <property type="match status" value="1"/>
</dbReference>
<dbReference type="InterPro" id="IPR004097">
    <property type="entry name" value="DHHA2"/>
</dbReference>
<dbReference type="Pfam" id="PF02833">
    <property type="entry name" value="DHHA2"/>
    <property type="match status" value="1"/>
</dbReference>
<dbReference type="AlphaFoldDB" id="A0A7X2XGL7"/>
<dbReference type="InterPro" id="IPR028979">
    <property type="entry name" value="Ser_kin/Pase_Hpr-like_N_sf"/>
</dbReference>
<organism evidence="10 13">
    <name type="scientific">Phascolarctobacterium faecium</name>
    <dbReference type="NCBI Taxonomy" id="33025"/>
    <lineage>
        <taxon>Bacteria</taxon>
        <taxon>Bacillati</taxon>
        <taxon>Bacillota</taxon>
        <taxon>Negativicutes</taxon>
        <taxon>Acidaminococcales</taxon>
        <taxon>Acidaminococcaceae</taxon>
        <taxon>Phascolarctobacterium</taxon>
    </lineage>
</organism>
<dbReference type="SUPFAM" id="SSF64182">
    <property type="entry name" value="DHH phosphoesterases"/>
    <property type="match status" value="1"/>
</dbReference>
<dbReference type="Gene3D" id="3.90.1640.10">
    <property type="entry name" value="inorganic pyrophosphatase (n-terminal core)"/>
    <property type="match status" value="2"/>
</dbReference>
<dbReference type="PANTHER" id="PTHR12112:SF22">
    <property type="entry name" value="MANGANESE-DEPENDENT INORGANIC PYROPHOSPHATASE-RELATED"/>
    <property type="match status" value="1"/>
</dbReference>
<dbReference type="EMBL" id="WNBW01000006">
    <property type="protein sequence ID" value="MTU04408.1"/>
    <property type="molecule type" value="Genomic_DNA"/>
</dbReference>
<dbReference type="GO" id="GO:0004427">
    <property type="term" value="F:inorganic diphosphate phosphatase activity"/>
    <property type="evidence" value="ECO:0007669"/>
    <property type="project" value="UniProtKB-EC"/>
</dbReference>